<evidence type="ECO:0000256" key="1">
    <source>
        <dbReference type="SAM" id="MobiDB-lite"/>
    </source>
</evidence>
<feature type="compositionally biased region" description="Polar residues" evidence="1">
    <location>
        <begin position="222"/>
        <end position="238"/>
    </location>
</feature>
<feature type="region of interest" description="Disordered" evidence="1">
    <location>
        <begin position="219"/>
        <end position="238"/>
    </location>
</feature>
<evidence type="ECO:0000313" key="2">
    <source>
        <dbReference type="EMBL" id="QDT00855.1"/>
    </source>
</evidence>
<reference evidence="2 3" key="1">
    <citation type="submission" date="2019-02" db="EMBL/GenBank/DDBJ databases">
        <title>Deep-cultivation of Planctomycetes and their phenomic and genomic characterization uncovers novel biology.</title>
        <authorList>
            <person name="Wiegand S."/>
            <person name="Jogler M."/>
            <person name="Boedeker C."/>
            <person name="Pinto D."/>
            <person name="Vollmers J."/>
            <person name="Rivas-Marin E."/>
            <person name="Kohn T."/>
            <person name="Peeters S.H."/>
            <person name="Heuer A."/>
            <person name="Rast P."/>
            <person name="Oberbeckmann S."/>
            <person name="Bunk B."/>
            <person name="Jeske O."/>
            <person name="Meyerdierks A."/>
            <person name="Storesund J.E."/>
            <person name="Kallscheuer N."/>
            <person name="Luecker S."/>
            <person name="Lage O.M."/>
            <person name="Pohl T."/>
            <person name="Merkel B.J."/>
            <person name="Hornburger P."/>
            <person name="Mueller R.-W."/>
            <person name="Bruemmer F."/>
            <person name="Labrenz M."/>
            <person name="Spormann A.M."/>
            <person name="Op den Camp H."/>
            <person name="Overmann J."/>
            <person name="Amann R."/>
            <person name="Jetten M.S.M."/>
            <person name="Mascher T."/>
            <person name="Medema M.H."/>
            <person name="Devos D.P."/>
            <person name="Kaster A.-K."/>
            <person name="Ovreas L."/>
            <person name="Rohde M."/>
            <person name="Galperin M.Y."/>
            <person name="Jogler C."/>
        </authorList>
    </citation>
    <scope>NUCLEOTIDE SEQUENCE [LARGE SCALE GENOMIC DNA]</scope>
    <source>
        <strain evidence="2 3">HG15A2</strain>
    </source>
</reference>
<keyword evidence="3" id="KW-1185">Reference proteome</keyword>
<dbReference type="AlphaFoldDB" id="A0A517N143"/>
<gene>
    <name evidence="2" type="ORF">HG15A2_41970</name>
</gene>
<dbReference type="EMBL" id="CP036263">
    <property type="protein sequence ID" value="QDT00855.1"/>
    <property type="molecule type" value="Genomic_DNA"/>
</dbReference>
<accession>A0A517N143</accession>
<evidence type="ECO:0008006" key="4">
    <source>
        <dbReference type="Google" id="ProtNLM"/>
    </source>
</evidence>
<sequence>MSALLDDWFGMRNAQLRTASEQAAAIVCYRRQSSVPIVRSVVSDGAGQFKLLTDKLGLCWPCIFARVAAGRHYKKRSLTVGRHAEALEAFREAYRNYYGGLQDYRAGPTVELAAHLRVEFDKLFSIRTRYEALDDRIAKTQSKRDELLMVISESSVPLHNDASELGARVSARRRDVSLHSVSIRRTRAMNVFTTIVQTSKKLGRSALEYLRDRLSGTCEPPSLSQSIQRTARSSGASD</sequence>
<name>A0A517N143_9BACT</name>
<evidence type="ECO:0000313" key="3">
    <source>
        <dbReference type="Proteomes" id="UP000319852"/>
    </source>
</evidence>
<organism evidence="2 3">
    <name type="scientific">Adhaeretor mobilis</name>
    <dbReference type="NCBI Taxonomy" id="1930276"/>
    <lineage>
        <taxon>Bacteria</taxon>
        <taxon>Pseudomonadati</taxon>
        <taxon>Planctomycetota</taxon>
        <taxon>Planctomycetia</taxon>
        <taxon>Pirellulales</taxon>
        <taxon>Lacipirellulaceae</taxon>
        <taxon>Adhaeretor</taxon>
    </lineage>
</organism>
<dbReference type="Proteomes" id="UP000319852">
    <property type="component" value="Chromosome"/>
</dbReference>
<protein>
    <recommendedName>
        <fullName evidence="4">Transposase</fullName>
    </recommendedName>
</protein>
<dbReference type="KEGG" id="amob:HG15A2_41970"/>
<proteinExistence type="predicted"/>